<name>A0A498QY43_9FIRM</name>
<accession>A0A498QY43</accession>
<keyword evidence="3" id="KW-1185">Reference proteome</keyword>
<feature type="compositionally biased region" description="Basic and acidic residues" evidence="1">
    <location>
        <begin position="11"/>
        <end position="37"/>
    </location>
</feature>
<protein>
    <recommendedName>
        <fullName evidence="4">DUF5132 domain-containing protein</fullName>
    </recommendedName>
</protein>
<feature type="region of interest" description="Disordered" evidence="1">
    <location>
        <begin position="192"/>
        <end position="218"/>
    </location>
</feature>
<dbReference type="EMBL" id="UPPP01000052">
    <property type="protein sequence ID" value="VBB05086.1"/>
    <property type="molecule type" value="Genomic_DNA"/>
</dbReference>
<organism evidence="2 3">
    <name type="scientific">Lucifera butyrica</name>
    <dbReference type="NCBI Taxonomy" id="1351585"/>
    <lineage>
        <taxon>Bacteria</taxon>
        <taxon>Bacillati</taxon>
        <taxon>Bacillota</taxon>
        <taxon>Negativicutes</taxon>
        <taxon>Veillonellales</taxon>
        <taxon>Veillonellaceae</taxon>
        <taxon>Lucifera</taxon>
    </lineage>
</organism>
<gene>
    <name evidence="2" type="ORF">LUCI_0292</name>
</gene>
<evidence type="ECO:0000256" key="1">
    <source>
        <dbReference type="SAM" id="MobiDB-lite"/>
    </source>
</evidence>
<reference evidence="2 3" key="1">
    <citation type="submission" date="2018-06" db="EMBL/GenBank/DDBJ databases">
        <authorList>
            <person name="Strepis N."/>
        </authorList>
    </citation>
    <scope>NUCLEOTIDE SEQUENCE [LARGE SCALE GENOMIC DNA]</scope>
    <source>
        <strain evidence="2">LUCI</strain>
    </source>
</reference>
<dbReference type="AlphaFoldDB" id="A0A498QY43"/>
<proteinExistence type="predicted"/>
<evidence type="ECO:0008006" key="4">
    <source>
        <dbReference type="Google" id="ProtNLM"/>
    </source>
</evidence>
<feature type="region of interest" description="Disordered" evidence="1">
    <location>
        <begin position="1"/>
        <end position="40"/>
    </location>
</feature>
<dbReference type="RefSeq" id="WP_207856804.1">
    <property type="nucleotide sequence ID" value="NZ_UPPP01000052.1"/>
</dbReference>
<evidence type="ECO:0000313" key="3">
    <source>
        <dbReference type="Proteomes" id="UP000277811"/>
    </source>
</evidence>
<dbReference type="Proteomes" id="UP000277811">
    <property type="component" value="Unassembled WGS sequence"/>
</dbReference>
<evidence type="ECO:0000313" key="2">
    <source>
        <dbReference type="EMBL" id="VBB05086.1"/>
    </source>
</evidence>
<sequence length="218" mass="24426">MPEAEAQVAGKEQEARYDNQRSSERGRRLRERAKETNNEETVSGLEQVFEAKLAAIRTYEQRLAAISDPYARRTLQRMIRKERKELLYLAELTDLVEQSPDMNGLARARHRLTHEIKARTGQDMTFWLGAAVVGAVLLPSVREKLRPIAVKTVEGVLGLTEQARGLFSGVREDIEDLVSEAQFGRLKESLDNAVEESLTEGGEAEPPPDVPGGTNDYH</sequence>